<dbReference type="InterPro" id="IPR038765">
    <property type="entry name" value="Papain-like_cys_pep_sf"/>
</dbReference>
<feature type="domain" description="Ubiquitin-like protease family profile" evidence="5">
    <location>
        <begin position="375"/>
        <end position="537"/>
    </location>
</feature>
<evidence type="ECO:0000259" key="5">
    <source>
        <dbReference type="PROSITE" id="PS50600"/>
    </source>
</evidence>
<dbReference type="PANTHER" id="PTHR46601:SF2">
    <property type="entry name" value="UBIQUITIN-LIKE PROTEASE FAMILY PROFILE DOMAIN-CONTAINING PROTEIN"/>
    <property type="match status" value="1"/>
</dbReference>
<dbReference type="Pfam" id="PF02902">
    <property type="entry name" value="Peptidase_C48"/>
    <property type="match status" value="1"/>
</dbReference>
<comment type="similarity">
    <text evidence="1">Belongs to the peptidase C48 family.</text>
</comment>
<dbReference type="PANTHER" id="PTHR46601">
    <property type="entry name" value="ULP_PROTEASE DOMAIN-CONTAINING PROTEIN"/>
    <property type="match status" value="1"/>
</dbReference>
<dbReference type="GO" id="GO:0006508">
    <property type="term" value="P:proteolysis"/>
    <property type="evidence" value="ECO:0007669"/>
    <property type="project" value="UniProtKB-KW"/>
</dbReference>
<accession>A0A2B4SFE0</accession>
<dbReference type="Proteomes" id="UP000225706">
    <property type="component" value="Unassembled WGS sequence"/>
</dbReference>
<dbReference type="EMBL" id="LSMT01000106">
    <property type="protein sequence ID" value="PFX27318.1"/>
    <property type="molecule type" value="Genomic_DNA"/>
</dbReference>
<organism evidence="6 7">
    <name type="scientific">Stylophora pistillata</name>
    <name type="common">Smooth cauliflower coral</name>
    <dbReference type="NCBI Taxonomy" id="50429"/>
    <lineage>
        <taxon>Eukaryota</taxon>
        <taxon>Metazoa</taxon>
        <taxon>Cnidaria</taxon>
        <taxon>Anthozoa</taxon>
        <taxon>Hexacorallia</taxon>
        <taxon>Scleractinia</taxon>
        <taxon>Astrocoeniina</taxon>
        <taxon>Pocilloporidae</taxon>
        <taxon>Stylophora</taxon>
    </lineage>
</organism>
<dbReference type="STRING" id="50429.A0A2B4SFE0"/>
<gene>
    <name evidence="6" type="primary">SENP1</name>
    <name evidence="6" type="ORF">AWC38_SpisGene7972</name>
</gene>
<dbReference type="PROSITE" id="PS50600">
    <property type="entry name" value="ULP_PROTEASE"/>
    <property type="match status" value="1"/>
</dbReference>
<evidence type="ECO:0000256" key="4">
    <source>
        <dbReference type="SAM" id="MobiDB-lite"/>
    </source>
</evidence>
<dbReference type="AlphaFoldDB" id="A0A2B4SFE0"/>
<dbReference type="Gene3D" id="3.40.395.10">
    <property type="entry name" value="Adenoviral Proteinase, Chain A"/>
    <property type="match status" value="1"/>
</dbReference>
<evidence type="ECO:0000256" key="1">
    <source>
        <dbReference type="ARBA" id="ARBA00005234"/>
    </source>
</evidence>
<keyword evidence="7" id="KW-1185">Reference proteome</keyword>
<proteinExistence type="inferred from homology"/>
<feature type="compositionally biased region" description="Acidic residues" evidence="4">
    <location>
        <begin position="257"/>
        <end position="267"/>
    </location>
</feature>
<dbReference type="GO" id="GO:0008234">
    <property type="term" value="F:cysteine-type peptidase activity"/>
    <property type="evidence" value="ECO:0007669"/>
    <property type="project" value="InterPro"/>
</dbReference>
<comment type="caution">
    <text evidence="6">The sequence shown here is derived from an EMBL/GenBank/DDBJ whole genome shotgun (WGS) entry which is preliminary data.</text>
</comment>
<keyword evidence="2 6" id="KW-0645">Protease</keyword>
<protein>
    <submittedName>
        <fullName evidence="6">Sentrin-specific protease 1</fullName>
    </submittedName>
</protein>
<dbReference type="InterPro" id="IPR003653">
    <property type="entry name" value="Peptidase_C48_C"/>
</dbReference>
<dbReference type="SUPFAM" id="SSF54001">
    <property type="entry name" value="Cysteine proteinases"/>
    <property type="match status" value="1"/>
</dbReference>
<dbReference type="OrthoDB" id="5989480at2759"/>
<evidence type="ECO:0000313" key="7">
    <source>
        <dbReference type="Proteomes" id="UP000225706"/>
    </source>
</evidence>
<keyword evidence="3" id="KW-0378">Hydrolase</keyword>
<name>A0A2B4SFE0_STYPI</name>
<evidence type="ECO:0000313" key="6">
    <source>
        <dbReference type="EMBL" id="PFX27318.1"/>
    </source>
</evidence>
<feature type="region of interest" description="Disordered" evidence="4">
    <location>
        <begin position="770"/>
        <end position="816"/>
    </location>
</feature>
<evidence type="ECO:0000256" key="2">
    <source>
        <dbReference type="ARBA" id="ARBA00022670"/>
    </source>
</evidence>
<evidence type="ECO:0000256" key="3">
    <source>
        <dbReference type="ARBA" id="ARBA00022801"/>
    </source>
</evidence>
<reference evidence="7" key="1">
    <citation type="journal article" date="2017" name="bioRxiv">
        <title>Comparative analysis of the genomes of Stylophora pistillata and Acropora digitifera provides evidence for extensive differences between species of corals.</title>
        <authorList>
            <person name="Voolstra C.R."/>
            <person name="Li Y."/>
            <person name="Liew Y.J."/>
            <person name="Baumgarten S."/>
            <person name="Zoccola D."/>
            <person name="Flot J.-F."/>
            <person name="Tambutte S."/>
            <person name="Allemand D."/>
            <person name="Aranda M."/>
        </authorList>
    </citation>
    <scope>NUCLEOTIDE SEQUENCE [LARGE SCALE GENOMIC DNA]</scope>
</reference>
<sequence>MRKQSSYFEERKSNLQLGEAIVQVDFAENYSCKHQDEVQSAHWNQQQITLFTVAVWTINEAKDVTCESHVIVSDDLEHEKTSVLVFMSTVLETLVKQKHPEVTKAYIFSDDPSSQFKNKYIVSILSKLAKIVQVQWNYFATSHGKGAVDGTGGTIKRLVWNAVQSRRAPPVTDAKSFHEVATKLNSSVSVHLMEKKEIRDRATSLGLSKSFKEAVALPGISRFHCIEPQINGFVQSKMYSTQSMVEKEGVPRVFPFDLEESGSDSDGSDASHAEVESDTDHDDISSSDPSVENDSNDDLVHKISDIGNEDVEKECPNDGEKESFKSITIEVDHSLPSYMPMKFESIQPSPYNVPLHTSCLVDGILSGHIKFQGNGIIDDHDQKSLIGGHRNSKEKYLTNFVIDEYLSILKATSKKVSVISWEVFHKFVIKRIFAEKENLLTQDLILVPCNSTNTEHWYLLGVFPQTKVIAVLDSMAGGFVKPNVEVSIKKMWVLLKMFDSTLDEKEWHFVANKPDDLPQQNNNFDCGVFVTLYARCLIANRLCPVRNELFVFDALLLSPSGLCRVRNELFVSCGNHTIVKLSLSDRRNQMALYCGQGNASGNQDGVVSSARLRSPHCHVNMGSSLIVCDTRNRRPPVNDDLKSEMNHQMERLTLEDKRQLREFSSTFGASVRQHTHARRREQFSFFLAMVMKDLLVNSTSATELEFAEETVDFLWLGNSNSDNSLIFQEAYRNNKNSPYSIIDKVDIDVSTKDSGITLYELPKSKVDRIERNLQGGTDSDIDGDNDSTSEEEEDDRPPRECYNTRNSRAATRLRLS</sequence>
<feature type="compositionally biased region" description="Acidic residues" evidence="4">
    <location>
        <begin position="779"/>
        <end position="795"/>
    </location>
</feature>
<feature type="region of interest" description="Disordered" evidence="4">
    <location>
        <begin position="256"/>
        <end position="298"/>
    </location>
</feature>